<dbReference type="OrthoDB" id="162796at2"/>
<dbReference type="InterPro" id="IPR018841">
    <property type="entry name" value="DUF2442"/>
</dbReference>
<keyword evidence="2" id="KW-1185">Reference proteome</keyword>
<name>A0A2V2YNL0_9BACL</name>
<dbReference type="InterPro" id="IPR036782">
    <property type="entry name" value="NE0471-like_N"/>
</dbReference>
<dbReference type="AlphaFoldDB" id="A0A2V2YNL0"/>
<dbReference type="RefSeq" id="WP_110045921.1">
    <property type="nucleotide sequence ID" value="NZ_CP054613.1"/>
</dbReference>
<dbReference type="EMBL" id="QGTQ01000021">
    <property type="protein sequence ID" value="PWV97400.1"/>
    <property type="molecule type" value="Genomic_DNA"/>
</dbReference>
<comment type="caution">
    <text evidence="1">The sequence shown here is derived from an EMBL/GenBank/DDBJ whole genome shotgun (WGS) entry which is preliminary data.</text>
</comment>
<dbReference type="Gene3D" id="3.30.2020.10">
    <property type="entry name" value="NE0471-like N-terminal domain"/>
    <property type="match status" value="1"/>
</dbReference>
<evidence type="ECO:0000313" key="2">
    <source>
        <dbReference type="Proteomes" id="UP000246635"/>
    </source>
</evidence>
<reference evidence="1 2" key="1">
    <citation type="submission" date="2018-05" db="EMBL/GenBank/DDBJ databases">
        <title>Genomic Encyclopedia of Type Strains, Phase III (KMG-III): the genomes of soil and plant-associated and newly described type strains.</title>
        <authorList>
            <person name="Whitman W."/>
        </authorList>
    </citation>
    <scope>NUCLEOTIDE SEQUENCE [LARGE SCALE GENOMIC DNA]</scope>
    <source>
        <strain evidence="1 2">CECT 5696</strain>
    </source>
</reference>
<proteinExistence type="predicted"/>
<dbReference type="SUPFAM" id="SSF143880">
    <property type="entry name" value="NE0471 N-terminal domain-like"/>
    <property type="match status" value="1"/>
</dbReference>
<dbReference type="Pfam" id="PF10387">
    <property type="entry name" value="DUF2442"/>
    <property type="match status" value="1"/>
</dbReference>
<protein>
    <submittedName>
        <fullName evidence="1">Uncharacterized protein DUF2442</fullName>
    </submittedName>
</protein>
<accession>A0A2V2YNL0</accession>
<dbReference type="Proteomes" id="UP000246635">
    <property type="component" value="Unassembled WGS sequence"/>
</dbReference>
<organism evidence="1 2">
    <name type="scientific">Paenibacillus cellulosilyticus</name>
    <dbReference type="NCBI Taxonomy" id="375489"/>
    <lineage>
        <taxon>Bacteria</taxon>
        <taxon>Bacillati</taxon>
        <taxon>Bacillota</taxon>
        <taxon>Bacilli</taxon>
        <taxon>Bacillales</taxon>
        <taxon>Paenibacillaceae</taxon>
        <taxon>Paenibacillus</taxon>
    </lineage>
</organism>
<evidence type="ECO:0000313" key="1">
    <source>
        <dbReference type="EMBL" id="PWV97400.1"/>
    </source>
</evidence>
<sequence>MNRIIGVYPTRAYKLILEYPDGKYRIYDAKKQLSDKASPLGDIIGDYELFRSAHVVEDTGTVGWSNGVDLDPDVLYDNSELDAQLS</sequence>
<gene>
    <name evidence="1" type="ORF">DFQ01_12143</name>
</gene>